<comment type="caution">
    <text evidence="1">The sequence shown here is derived from an EMBL/GenBank/DDBJ whole genome shotgun (WGS) entry which is preliminary data.</text>
</comment>
<organism evidence="1 2">
    <name type="scientific">Dryococelus australis</name>
    <dbReference type="NCBI Taxonomy" id="614101"/>
    <lineage>
        <taxon>Eukaryota</taxon>
        <taxon>Metazoa</taxon>
        <taxon>Ecdysozoa</taxon>
        <taxon>Arthropoda</taxon>
        <taxon>Hexapoda</taxon>
        <taxon>Insecta</taxon>
        <taxon>Pterygota</taxon>
        <taxon>Neoptera</taxon>
        <taxon>Polyneoptera</taxon>
        <taxon>Phasmatodea</taxon>
        <taxon>Verophasmatodea</taxon>
        <taxon>Anareolatae</taxon>
        <taxon>Phasmatidae</taxon>
        <taxon>Eurycanthinae</taxon>
        <taxon>Dryococelus</taxon>
    </lineage>
</organism>
<keyword evidence="2" id="KW-1185">Reference proteome</keyword>
<name>A0ABQ9GXF9_9NEOP</name>
<evidence type="ECO:0000313" key="1">
    <source>
        <dbReference type="EMBL" id="KAJ8876666.1"/>
    </source>
</evidence>
<dbReference type="EMBL" id="JARBHB010000008">
    <property type="protein sequence ID" value="KAJ8876666.1"/>
    <property type="molecule type" value="Genomic_DNA"/>
</dbReference>
<dbReference type="Proteomes" id="UP001159363">
    <property type="component" value="Chromosome 7"/>
</dbReference>
<reference evidence="1 2" key="1">
    <citation type="submission" date="2023-02" db="EMBL/GenBank/DDBJ databases">
        <title>LHISI_Scaffold_Assembly.</title>
        <authorList>
            <person name="Stuart O.P."/>
            <person name="Cleave R."/>
            <person name="Magrath M.J.L."/>
            <person name="Mikheyev A.S."/>
        </authorList>
    </citation>
    <scope>NUCLEOTIDE SEQUENCE [LARGE SCALE GENOMIC DNA]</scope>
    <source>
        <strain evidence="1">Daus_M_001</strain>
        <tissue evidence="1">Leg muscle</tissue>
    </source>
</reference>
<gene>
    <name evidence="1" type="ORF">PR048_021113</name>
</gene>
<accession>A0ABQ9GXF9</accession>
<protein>
    <submittedName>
        <fullName evidence="1">Uncharacterized protein</fullName>
    </submittedName>
</protein>
<sequence>MNPSKKDLHIHICSGKKPTFVTLFLMLQEGYCAFLLPLFQVNISSQWKILNITFWPGFWFGESNILHQLKGKIDIVNFLIKVLRREMEAAQRHKEPLQKTHQQSEVHSVVKLRVQEKIDNEKRTGSGGGKEAKINDVNEVYNITGKNLPVIEVL</sequence>
<proteinExistence type="predicted"/>
<evidence type="ECO:0000313" key="2">
    <source>
        <dbReference type="Proteomes" id="UP001159363"/>
    </source>
</evidence>